<feature type="transmembrane region" description="Helical" evidence="9">
    <location>
        <begin position="111"/>
        <end position="134"/>
    </location>
</feature>
<keyword evidence="3" id="KW-1003">Cell membrane</keyword>
<dbReference type="InterPro" id="IPR004704">
    <property type="entry name" value="PTS_IID_man"/>
</dbReference>
<keyword evidence="8 9" id="KW-0472">Membrane</keyword>
<keyword evidence="6 9" id="KW-0812">Transmembrane</keyword>
<evidence type="ECO:0000256" key="4">
    <source>
        <dbReference type="ARBA" id="ARBA00022597"/>
    </source>
</evidence>
<feature type="transmembrane region" description="Helical" evidence="9">
    <location>
        <begin position="227"/>
        <end position="245"/>
    </location>
</feature>
<comment type="subcellular location">
    <subcellularLocation>
        <location evidence="1">Cell membrane</location>
        <topology evidence="1">Multi-pass membrane protein</topology>
    </subcellularLocation>
</comment>
<feature type="transmembrane region" description="Helical" evidence="9">
    <location>
        <begin position="186"/>
        <end position="207"/>
    </location>
</feature>
<dbReference type="PANTHER" id="PTHR32502">
    <property type="entry name" value="N-ACETYLGALACTOSAMINE PERMEASE II COMPONENT-RELATED"/>
    <property type="match status" value="1"/>
</dbReference>
<evidence type="ECO:0000256" key="9">
    <source>
        <dbReference type="SAM" id="Phobius"/>
    </source>
</evidence>
<organism evidence="10 11">
    <name type="scientific">Bacillus chungangensis</name>
    <dbReference type="NCBI Taxonomy" id="587633"/>
    <lineage>
        <taxon>Bacteria</taxon>
        <taxon>Bacillati</taxon>
        <taxon>Bacillota</taxon>
        <taxon>Bacilli</taxon>
        <taxon>Bacillales</taxon>
        <taxon>Bacillaceae</taxon>
        <taxon>Bacillus</taxon>
    </lineage>
</organism>
<gene>
    <name evidence="10" type="ORF">J2S08_001427</name>
</gene>
<accession>A0ABT9WR25</accession>
<feature type="transmembrane region" description="Helical" evidence="9">
    <location>
        <begin position="140"/>
        <end position="166"/>
    </location>
</feature>
<keyword evidence="7 9" id="KW-1133">Transmembrane helix</keyword>
<name>A0ABT9WR25_9BACI</name>
<evidence type="ECO:0000256" key="7">
    <source>
        <dbReference type="ARBA" id="ARBA00022989"/>
    </source>
</evidence>
<evidence type="ECO:0000256" key="6">
    <source>
        <dbReference type="ARBA" id="ARBA00022692"/>
    </source>
</evidence>
<keyword evidence="5" id="KW-0598">Phosphotransferase system</keyword>
<dbReference type="Pfam" id="PF03613">
    <property type="entry name" value="EIID-AGA"/>
    <property type="match status" value="1"/>
</dbReference>
<keyword evidence="2" id="KW-0813">Transport</keyword>
<sequence>MASNAYADMTEGQALSNKQLRNLVWRSLVLQASFNYERMQACGWLYSILPGLRQFHKNKDDLSKSMKDHMEFFNTHPFLVTFIMGIVLAMEQKKEDREAIRGIKVATMGPLGGIGDALFYLTLLPITAGIGASLAMEGNIAGPIIFLLAFNAIHFGTRFGLMTYGYKTGVKAISKLKSGTRHVSRAASIVGLTVVGGLIATYVQFKIGYVWKSGEAVLNIQTDVLDQIMPALLPLIYTLFMYYLLKKGRSPIMLIGLTVVVGLVGKFFHIL</sequence>
<dbReference type="EMBL" id="JAUSTT010000007">
    <property type="protein sequence ID" value="MDQ0175593.1"/>
    <property type="molecule type" value="Genomic_DNA"/>
</dbReference>
<dbReference type="PANTHER" id="PTHR32502:SF5">
    <property type="entry name" value="N-ACETYLGALACTOSAMINE PERMEASE IID COMPONENT-RELATED"/>
    <property type="match status" value="1"/>
</dbReference>
<keyword evidence="11" id="KW-1185">Reference proteome</keyword>
<dbReference type="PROSITE" id="PS51108">
    <property type="entry name" value="PTS_EIID"/>
    <property type="match status" value="1"/>
</dbReference>
<feature type="transmembrane region" description="Helical" evidence="9">
    <location>
        <begin position="252"/>
        <end position="270"/>
    </location>
</feature>
<dbReference type="InterPro" id="IPR050303">
    <property type="entry name" value="GatZ_KbaZ_carbometab"/>
</dbReference>
<evidence type="ECO:0000313" key="11">
    <source>
        <dbReference type="Proteomes" id="UP001223586"/>
    </source>
</evidence>
<evidence type="ECO:0000256" key="1">
    <source>
        <dbReference type="ARBA" id="ARBA00004651"/>
    </source>
</evidence>
<reference evidence="10 11" key="1">
    <citation type="submission" date="2023-07" db="EMBL/GenBank/DDBJ databases">
        <title>Genomic Encyclopedia of Type Strains, Phase IV (KMG-IV): sequencing the most valuable type-strain genomes for metagenomic binning, comparative biology and taxonomic classification.</title>
        <authorList>
            <person name="Goeker M."/>
        </authorList>
    </citation>
    <scope>NUCLEOTIDE SEQUENCE [LARGE SCALE GENOMIC DNA]</scope>
    <source>
        <strain evidence="10 11">DSM 23837</strain>
    </source>
</reference>
<evidence type="ECO:0000313" key="10">
    <source>
        <dbReference type="EMBL" id="MDQ0175593.1"/>
    </source>
</evidence>
<evidence type="ECO:0000256" key="3">
    <source>
        <dbReference type="ARBA" id="ARBA00022475"/>
    </source>
</evidence>
<evidence type="ECO:0000256" key="8">
    <source>
        <dbReference type="ARBA" id="ARBA00023136"/>
    </source>
</evidence>
<keyword evidence="4" id="KW-0762">Sugar transport</keyword>
<feature type="transmembrane region" description="Helical" evidence="9">
    <location>
        <begin position="72"/>
        <end position="90"/>
    </location>
</feature>
<dbReference type="Proteomes" id="UP001223586">
    <property type="component" value="Unassembled WGS sequence"/>
</dbReference>
<comment type="caution">
    <text evidence="10">The sequence shown here is derived from an EMBL/GenBank/DDBJ whole genome shotgun (WGS) entry which is preliminary data.</text>
</comment>
<evidence type="ECO:0000256" key="2">
    <source>
        <dbReference type="ARBA" id="ARBA00022448"/>
    </source>
</evidence>
<evidence type="ECO:0000256" key="5">
    <source>
        <dbReference type="ARBA" id="ARBA00022683"/>
    </source>
</evidence>
<proteinExistence type="predicted"/>
<protein>
    <submittedName>
        <fullName evidence="10">PTS system N-acetylgalactosamine-specific IID component</fullName>
    </submittedName>
</protein>
<dbReference type="RefSeq" id="WP_307228033.1">
    <property type="nucleotide sequence ID" value="NZ_JAUSTT010000007.1"/>
</dbReference>